<comment type="similarity">
    <text evidence="1">Belongs to the universal stress protein A family.</text>
</comment>
<evidence type="ECO:0000313" key="4">
    <source>
        <dbReference type="Proteomes" id="UP000654257"/>
    </source>
</evidence>
<dbReference type="PRINTS" id="PR01438">
    <property type="entry name" value="UNVRSLSTRESS"/>
</dbReference>
<dbReference type="Proteomes" id="UP000654257">
    <property type="component" value="Unassembled WGS sequence"/>
</dbReference>
<keyword evidence="4" id="KW-1185">Reference proteome</keyword>
<name>A0A917CTR0_9NOCA</name>
<comment type="caution">
    <text evidence="3">The sequence shown here is derived from an EMBL/GenBank/DDBJ whole genome shotgun (WGS) entry which is preliminary data.</text>
</comment>
<proteinExistence type="inferred from homology"/>
<evidence type="ECO:0000313" key="3">
    <source>
        <dbReference type="EMBL" id="GGF98077.1"/>
    </source>
</evidence>
<protein>
    <submittedName>
        <fullName evidence="3">Universal stress protein</fullName>
    </submittedName>
</protein>
<reference evidence="3" key="2">
    <citation type="submission" date="2020-09" db="EMBL/GenBank/DDBJ databases">
        <authorList>
            <person name="Sun Q."/>
            <person name="Sedlacek I."/>
        </authorList>
    </citation>
    <scope>NUCLEOTIDE SEQUENCE</scope>
    <source>
        <strain evidence="3">CCM 7905</strain>
    </source>
</reference>
<accession>A0A917CTR0</accession>
<organism evidence="3 4">
    <name type="scientific">Rhodococcoides trifolii</name>
    <dbReference type="NCBI Taxonomy" id="908250"/>
    <lineage>
        <taxon>Bacteria</taxon>
        <taxon>Bacillati</taxon>
        <taxon>Actinomycetota</taxon>
        <taxon>Actinomycetes</taxon>
        <taxon>Mycobacteriales</taxon>
        <taxon>Nocardiaceae</taxon>
        <taxon>Rhodococcoides</taxon>
    </lineage>
</organism>
<dbReference type="Pfam" id="PF00582">
    <property type="entry name" value="Usp"/>
    <property type="match status" value="1"/>
</dbReference>
<dbReference type="InterPro" id="IPR006016">
    <property type="entry name" value="UspA"/>
</dbReference>
<evidence type="ECO:0000259" key="2">
    <source>
        <dbReference type="Pfam" id="PF00582"/>
    </source>
</evidence>
<dbReference type="AlphaFoldDB" id="A0A917CTR0"/>
<dbReference type="Gene3D" id="3.40.50.620">
    <property type="entry name" value="HUPs"/>
    <property type="match status" value="1"/>
</dbReference>
<dbReference type="InterPro" id="IPR006015">
    <property type="entry name" value="Universal_stress_UspA"/>
</dbReference>
<evidence type="ECO:0000256" key="1">
    <source>
        <dbReference type="ARBA" id="ARBA00008791"/>
    </source>
</evidence>
<dbReference type="InterPro" id="IPR014729">
    <property type="entry name" value="Rossmann-like_a/b/a_fold"/>
</dbReference>
<dbReference type="EMBL" id="BMCU01000001">
    <property type="protein sequence ID" value="GGF98077.1"/>
    <property type="molecule type" value="Genomic_DNA"/>
</dbReference>
<reference evidence="3" key="1">
    <citation type="journal article" date="2014" name="Int. J. Syst. Evol. Microbiol.">
        <title>Complete genome sequence of Corynebacterium casei LMG S-19264T (=DSM 44701T), isolated from a smear-ripened cheese.</title>
        <authorList>
            <consortium name="US DOE Joint Genome Institute (JGI-PGF)"/>
            <person name="Walter F."/>
            <person name="Albersmeier A."/>
            <person name="Kalinowski J."/>
            <person name="Ruckert C."/>
        </authorList>
    </citation>
    <scope>NUCLEOTIDE SEQUENCE</scope>
    <source>
        <strain evidence="3">CCM 7905</strain>
    </source>
</reference>
<feature type="domain" description="UspA" evidence="2">
    <location>
        <begin position="44"/>
        <end position="124"/>
    </location>
</feature>
<dbReference type="CDD" id="cd00293">
    <property type="entry name" value="USP-like"/>
    <property type="match status" value="1"/>
</dbReference>
<sequence length="131" mass="13907">MTIVLSYIPTPEGLGALPFGFTEARLRETDVVVIPDGDAADRADFDANVQSAREEANALDVKYRVSIGDGDRTHADNLIDASYDAGASLLVIGMRRRSPVGKLLMGSVVQRVLLDAHCPVAAIKPPVGAPH</sequence>
<dbReference type="RefSeq" id="WP_188543549.1">
    <property type="nucleotide sequence ID" value="NZ_BMCU01000001.1"/>
</dbReference>
<gene>
    <name evidence="3" type="ORF">GCM10007304_10040</name>
</gene>
<dbReference type="SUPFAM" id="SSF52402">
    <property type="entry name" value="Adenine nucleotide alpha hydrolases-like"/>
    <property type="match status" value="1"/>
</dbReference>